<dbReference type="RefSeq" id="WP_220637060.1">
    <property type="nucleotide sequence ID" value="NZ_CAJQUM010000001.1"/>
</dbReference>
<gene>
    <name evidence="1" type="ORF">GTOL_13185</name>
</gene>
<dbReference type="SUPFAM" id="SSF102400">
    <property type="entry name" value="DNA polymerase III chi subunit"/>
    <property type="match status" value="1"/>
</dbReference>
<evidence type="ECO:0000313" key="1">
    <source>
        <dbReference type="EMBL" id="CAG4885302.1"/>
    </source>
</evidence>
<organism evidence="1 2">
    <name type="scientific">Georgfuchsia toluolica</name>
    <dbReference type="NCBI Taxonomy" id="424218"/>
    <lineage>
        <taxon>Bacteria</taxon>
        <taxon>Pseudomonadati</taxon>
        <taxon>Pseudomonadota</taxon>
        <taxon>Betaproteobacteria</taxon>
        <taxon>Nitrosomonadales</taxon>
        <taxon>Sterolibacteriaceae</taxon>
        <taxon>Georgfuchsia</taxon>
    </lineage>
</organism>
<accession>A0A916J8U7</accession>
<dbReference type="AlphaFoldDB" id="A0A916J8U7"/>
<keyword evidence="2" id="KW-1185">Reference proteome</keyword>
<evidence type="ECO:0000313" key="2">
    <source>
        <dbReference type="Proteomes" id="UP000742786"/>
    </source>
</evidence>
<dbReference type="GO" id="GO:0006260">
    <property type="term" value="P:DNA replication"/>
    <property type="evidence" value="ECO:0007669"/>
    <property type="project" value="InterPro"/>
</dbReference>
<comment type="caution">
    <text evidence="1">The sequence shown here is derived from an EMBL/GenBank/DDBJ whole genome shotgun (WGS) entry which is preliminary data.</text>
</comment>
<dbReference type="Pfam" id="PF04364">
    <property type="entry name" value="DNA_pol3_chi"/>
    <property type="match status" value="1"/>
</dbReference>
<name>A0A916J8U7_9PROT</name>
<sequence>MTRVHFFHGANDRIEAAVAWLHGAWARRQDTSAQLVVVFAPDAALADRIDRQLWLQPAGGFVPHCLAGSPLAAETPVIISDSLAALDAHRQLLNLSDQVPSEFSRFDEVVEIVSQAGPDKLPARERFKFYRERGYELNNQDISAGFS</sequence>
<protein>
    <submittedName>
        <fullName evidence="1">DNA polymerase III subunit chi</fullName>
    </submittedName>
</protein>
<dbReference type="EMBL" id="CAJQUM010000001">
    <property type="protein sequence ID" value="CAG4885302.1"/>
    <property type="molecule type" value="Genomic_DNA"/>
</dbReference>
<dbReference type="GO" id="GO:0032298">
    <property type="term" value="P:positive regulation of DNA-templated DNA replication initiation"/>
    <property type="evidence" value="ECO:0007669"/>
    <property type="project" value="TreeGrafter"/>
</dbReference>
<dbReference type="PANTHER" id="PTHR38767">
    <property type="entry name" value="DNA POLYMERASE III SUBUNIT CHI"/>
    <property type="match status" value="1"/>
</dbReference>
<dbReference type="InterPro" id="IPR007459">
    <property type="entry name" value="DNA_pol3_chi"/>
</dbReference>
<dbReference type="Proteomes" id="UP000742786">
    <property type="component" value="Unassembled WGS sequence"/>
</dbReference>
<dbReference type="GO" id="GO:0003887">
    <property type="term" value="F:DNA-directed DNA polymerase activity"/>
    <property type="evidence" value="ECO:0007669"/>
    <property type="project" value="InterPro"/>
</dbReference>
<dbReference type="InterPro" id="IPR036768">
    <property type="entry name" value="PolIII_chi_sf"/>
</dbReference>
<proteinExistence type="predicted"/>
<reference evidence="1" key="1">
    <citation type="submission" date="2021-04" db="EMBL/GenBank/DDBJ databases">
        <authorList>
            <person name="Hornung B."/>
        </authorList>
    </citation>
    <scope>NUCLEOTIDE SEQUENCE</scope>
    <source>
        <strain evidence="1">G5G6</strain>
    </source>
</reference>
<dbReference type="GO" id="GO:0003677">
    <property type="term" value="F:DNA binding"/>
    <property type="evidence" value="ECO:0007669"/>
    <property type="project" value="InterPro"/>
</dbReference>
<dbReference type="Gene3D" id="3.40.50.10110">
    <property type="entry name" value="DNA polymerase III subunit chi"/>
    <property type="match status" value="1"/>
</dbReference>
<dbReference type="PANTHER" id="PTHR38767:SF1">
    <property type="entry name" value="DNA POLYMERASE III SUBUNIT CHI"/>
    <property type="match status" value="1"/>
</dbReference>